<gene>
    <name evidence="1" type="ORF">BEMITA_LOCUS11219</name>
</gene>
<keyword evidence="2" id="KW-1185">Reference proteome</keyword>
<evidence type="ECO:0000313" key="1">
    <source>
        <dbReference type="EMBL" id="CAH0392743.1"/>
    </source>
</evidence>
<dbReference type="EMBL" id="OU963868">
    <property type="protein sequence ID" value="CAH0392743.1"/>
    <property type="molecule type" value="Genomic_DNA"/>
</dbReference>
<organism evidence="1 2">
    <name type="scientific">Bemisia tabaci</name>
    <name type="common">Sweetpotato whitefly</name>
    <name type="synonym">Aleurodes tabaci</name>
    <dbReference type="NCBI Taxonomy" id="7038"/>
    <lineage>
        <taxon>Eukaryota</taxon>
        <taxon>Metazoa</taxon>
        <taxon>Ecdysozoa</taxon>
        <taxon>Arthropoda</taxon>
        <taxon>Hexapoda</taxon>
        <taxon>Insecta</taxon>
        <taxon>Pterygota</taxon>
        <taxon>Neoptera</taxon>
        <taxon>Paraneoptera</taxon>
        <taxon>Hemiptera</taxon>
        <taxon>Sternorrhyncha</taxon>
        <taxon>Aleyrodoidea</taxon>
        <taxon>Aleyrodidae</taxon>
        <taxon>Aleyrodinae</taxon>
        <taxon>Bemisia</taxon>
    </lineage>
</organism>
<dbReference type="Proteomes" id="UP001152759">
    <property type="component" value="Chromosome 7"/>
</dbReference>
<sequence length="61" mass="7170">MDCSALRYLQLQIYSPTINRNINPLTCDEPNNTTEILSEILHLSEFENLNFRTYSHLQNNL</sequence>
<evidence type="ECO:0000313" key="2">
    <source>
        <dbReference type="Proteomes" id="UP001152759"/>
    </source>
</evidence>
<protein>
    <submittedName>
        <fullName evidence="1">Uncharacterized protein</fullName>
    </submittedName>
</protein>
<proteinExistence type="predicted"/>
<reference evidence="1" key="1">
    <citation type="submission" date="2021-12" db="EMBL/GenBank/DDBJ databases">
        <authorList>
            <person name="King R."/>
        </authorList>
    </citation>
    <scope>NUCLEOTIDE SEQUENCE</scope>
</reference>
<dbReference type="AlphaFoldDB" id="A0A9P0F7U0"/>
<name>A0A9P0F7U0_BEMTA</name>
<accession>A0A9P0F7U0</accession>